<dbReference type="InterPro" id="IPR007440">
    <property type="entry name" value="Chorismate--pyruvate_lyase"/>
</dbReference>
<dbReference type="GO" id="GO:0008813">
    <property type="term" value="F:chorismate lyase activity"/>
    <property type="evidence" value="ECO:0007669"/>
    <property type="project" value="UniProtKB-UniRule"/>
</dbReference>
<dbReference type="EC" id="4.1.3.40" evidence="4"/>
<dbReference type="PANTHER" id="PTHR38683">
    <property type="entry name" value="CHORISMATE PYRUVATE-LYASE"/>
    <property type="match status" value="1"/>
</dbReference>
<dbReference type="Proteomes" id="UP000254069">
    <property type="component" value="Unassembled WGS sequence"/>
</dbReference>
<gene>
    <name evidence="4 5" type="primary">ubiC</name>
    <name evidence="5" type="ORF">NCTC10738_01820</name>
</gene>
<comment type="function">
    <text evidence="4">Removes the pyruvyl group from chorismate, with concomitant aromatization of the ring, to provide 4-hydroxybenzoate (4HB) for the ubiquinone pathway.</text>
</comment>
<evidence type="ECO:0000256" key="3">
    <source>
        <dbReference type="ARBA" id="ARBA00023239"/>
    </source>
</evidence>
<feature type="binding site" evidence="4">
    <location>
        <position position="79"/>
    </location>
    <ligand>
        <name>substrate</name>
    </ligand>
</feature>
<dbReference type="RefSeq" id="WP_109248573.1">
    <property type="nucleotide sequence ID" value="NZ_AP024609.1"/>
</dbReference>
<dbReference type="Gene3D" id="3.40.1410.10">
    <property type="entry name" value="Chorismate lyase-like"/>
    <property type="match status" value="1"/>
</dbReference>
<feature type="binding site" evidence="4">
    <location>
        <position position="116"/>
    </location>
    <ligand>
        <name>substrate</name>
    </ligand>
</feature>
<sequence>MSVTSLSFPYGESIQWFSPEQSQQLPAAPLHDWLLATGSLTKRLKSCCNHFEVKLLGEAMLPSSTREWQGKEYKAIWIREVLLCLDGTPWVFGRTLIPAKLLEQQQRLGKLGTRPLGELLFGDIGFEPGAIEVASFDSQSRIASLADSLSQPTTEAIWGRRRYFHFQEQQLIVGEIFLPAAVAAINQGPLAP</sequence>
<evidence type="ECO:0000256" key="4">
    <source>
        <dbReference type="HAMAP-Rule" id="MF_01632"/>
    </source>
</evidence>
<keyword evidence="6" id="KW-1185">Reference proteome</keyword>
<name>A0A379ZQ57_9GAMM</name>
<dbReference type="HAMAP" id="MF_01632">
    <property type="entry name" value="UbiC"/>
    <property type="match status" value="1"/>
</dbReference>
<keyword evidence="3 4" id="KW-0456">Lyase</keyword>
<dbReference type="SUPFAM" id="SSF64288">
    <property type="entry name" value="Chorismate lyase-like"/>
    <property type="match status" value="1"/>
</dbReference>
<dbReference type="GO" id="GO:0005829">
    <property type="term" value="C:cytosol"/>
    <property type="evidence" value="ECO:0007669"/>
    <property type="project" value="TreeGrafter"/>
</dbReference>
<protein>
    <recommendedName>
        <fullName evidence="4">Probable chorismate pyruvate-lyase</fullName>
        <shortName evidence="4">CL</shortName>
        <shortName evidence="4">CPL</shortName>
        <ecNumber evidence="4">4.1.3.40</ecNumber>
    </recommendedName>
</protein>
<dbReference type="AlphaFoldDB" id="A0A379ZQ57"/>
<dbReference type="EMBL" id="UGYO01000001">
    <property type="protein sequence ID" value="SUI66398.1"/>
    <property type="molecule type" value="Genomic_DNA"/>
</dbReference>
<dbReference type="KEGG" id="salg:BS332_06535"/>
<dbReference type="GO" id="GO:0042866">
    <property type="term" value="P:pyruvate biosynthetic process"/>
    <property type="evidence" value="ECO:0007669"/>
    <property type="project" value="UniProtKB-UniRule"/>
</dbReference>
<comment type="similarity">
    <text evidence="4">Belongs to the UbiC family.</text>
</comment>
<dbReference type="GO" id="GO:0006744">
    <property type="term" value="P:ubiquinone biosynthetic process"/>
    <property type="evidence" value="ECO:0007669"/>
    <property type="project" value="UniProtKB-UniRule"/>
</dbReference>
<comment type="pathway">
    <text evidence="4">Cofactor biosynthesis; ubiquinone biosynthesis.</text>
</comment>
<feature type="binding site" evidence="4">
    <location>
        <position position="175"/>
    </location>
    <ligand>
        <name>substrate</name>
    </ligand>
</feature>
<keyword evidence="2 4" id="KW-0831">Ubiquinone biosynthesis</keyword>
<keyword evidence="4 5" id="KW-0670">Pyruvate</keyword>
<evidence type="ECO:0000256" key="2">
    <source>
        <dbReference type="ARBA" id="ARBA00022688"/>
    </source>
</evidence>
<proteinExistence type="inferred from homology"/>
<reference evidence="5 6" key="1">
    <citation type="submission" date="2018-06" db="EMBL/GenBank/DDBJ databases">
        <authorList>
            <consortium name="Pathogen Informatics"/>
            <person name="Doyle S."/>
        </authorList>
    </citation>
    <scope>NUCLEOTIDE SEQUENCE [LARGE SCALE GENOMIC DNA]</scope>
    <source>
        <strain evidence="5 6">NCTC10738</strain>
    </source>
</reference>
<evidence type="ECO:0000313" key="5">
    <source>
        <dbReference type="EMBL" id="SUI66398.1"/>
    </source>
</evidence>
<dbReference type="Pfam" id="PF04345">
    <property type="entry name" value="Chor_lyase"/>
    <property type="match status" value="1"/>
</dbReference>
<dbReference type="UniPathway" id="UPA00232"/>
<keyword evidence="1 4" id="KW-0963">Cytoplasm</keyword>
<accession>A0A379ZQ57</accession>
<dbReference type="InterPro" id="IPR028978">
    <property type="entry name" value="Chorismate_lyase_/UTRA_dom_sf"/>
</dbReference>
<organism evidence="5 6">
    <name type="scientific">Shewanella algae</name>
    <dbReference type="NCBI Taxonomy" id="38313"/>
    <lineage>
        <taxon>Bacteria</taxon>
        <taxon>Pseudomonadati</taxon>
        <taxon>Pseudomonadota</taxon>
        <taxon>Gammaproteobacteria</taxon>
        <taxon>Alteromonadales</taxon>
        <taxon>Shewanellaceae</taxon>
        <taxon>Shewanella</taxon>
    </lineage>
</organism>
<comment type="subcellular location">
    <subcellularLocation>
        <location evidence="4">Cytoplasm</location>
    </subcellularLocation>
</comment>
<comment type="catalytic activity">
    <reaction evidence="4">
        <text>chorismate = 4-hydroxybenzoate + pyruvate</text>
        <dbReference type="Rhea" id="RHEA:16505"/>
        <dbReference type="ChEBI" id="CHEBI:15361"/>
        <dbReference type="ChEBI" id="CHEBI:17879"/>
        <dbReference type="ChEBI" id="CHEBI:29748"/>
        <dbReference type="EC" id="4.1.3.40"/>
    </reaction>
</comment>
<comment type="caution">
    <text evidence="4">Lacks conserved residue(s) required for the propagation of feature annotation.</text>
</comment>
<evidence type="ECO:0000313" key="6">
    <source>
        <dbReference type="Proteomes" id="UP000254069"/>
    </source>
</evidence>
<evidence type="ECO:0000256" key="1">
    <source>
        <dbReference type="ARBA" id="ARBA00022490"/>
    </source>
</evidence>
<dbReference type="PANTHER" id="PTHR38683:SF1">
    <property type="entry name" value="CHORISMATE PYRUVATE-LYASE"/>
    <property type="match status" value="1"/>
</dbReference>